<organism evidence="1 2">
    <name type="scientific">Castanea mollissima</name>
    <name type="common">Chinese chestnut</name>
    <dbReference type="NCBI Taxonomy" id="60419"/>
    <lineage>
        <taxon>Eukaryota</taxon>
        <taxon>Viridiplantae</taxon>
        <taxon>Streptophyta</taxon>
        <taxon>Embryophyta</taxon>
        <taxon>Tracheophyta</taxon>
        <taxon>Spermatophyta</taxon>
        <taxon>Magnoliopsida</taxon>
        <taxon>eudicotyledons</taxon>
        <taxon>Gunneridae</taxon>
        <taxon>Pentapetalae</taxon>
        <taxon>rosids</taxon>
        <taxon>fabids</taxon>
        <taxon>Fagales</taxon>
        <taxon>Fagaceae</taxon>
        <taxon>Castanea</taxon>
    </lineage>
</organism>
<keyword evidence="2" id="KW-1185">Reference proteome</keyword>
<comment type="caution">
    <text evidence="1">The sequence shown here is derived from an EMBL/GenBank/DDBJ whole genome shotgun (WGS) entry which is preliminary data.</text>
</comment>
<dbReference type="EMBL" id="JRKL02003937">
    <property type="protein sequence ID" value="KAF3953783.1"/>
    <property type="molecule type" value="Genomic_DNA"/>
</dbReference>
<dbReference type="Proteomes" id="UP000737018">
    <property type="component" value="Unassembled WGS sequence"/>
</dbReference>
<gene>
    <name evidence="1" type="ORF">CMV_020804</name>
</gene>
<evidence type="ECO:0000313" key="2">
    <source>
        <dbReference type="Proteomes" id="UP000737018"/>
    </source>
</evidence>
<proteinExistence type="predicted"/>
<sequence>MVGTNAVASEVGLGAEAGASAAITFWIVDVAINIITMAKKSLILNASIYSKFALAKIFLEREKLCMCGGKKMLQSNKKSWCKGIGVGVGGLGPSKGFYRCGRRERKLGLQVGCP</sequence>
<dbReference type="AlphaFoldDB" id="A0A8J4QXF2"/>
<accession>A0A8J4QXF2</accession>
<reference evidence="1" key="1">
    <citation type="submission" date="2020-03" db="EMBL/GenBank/DDBJ databases">
        <title>Castanea mollissima Vanexum genome sequencing.</title>
        <authorList>
            <person name="Staton M."/>
        </authorList>
    </citation>
    <scope>NUCLEOTIDE SEQUENCE</scope>
    <source>
        <tissue evidence="1">Leaf</tissue>
    </source>
</reference>
<protein>
    <submittedName>
        <fullName evidence="1">Uncharacterized protein</fullName>
    </submittedName>
</protein>
<evidence type="ECO:0000313" key="1">
    <source>
        <dbReference type="EMBL" id="KAF3953783.1"/>
    </source>
</evidence>
<name>A0A8J4QXF2_9ROSI</name>